<dbReference type="InterPro" id="IPR008207">
    <property type="entry name" value="Sig_transdc_His_kin_Hpt_dom"/>
</dbReference>
<feature type="modified residue" description="4-aspartylphosphate" evidence="2">
    <location>
        <position position="58"/>
    </location>
</feature>
<dbReference type="Proteomes" id="UP001153719">
    <property type="component" value="Chromosome"/>
</dbReference>
<dbReference type="InterPro" id="IPR001867">
    <property type="entry name" value="OmpR/PhoB-type_DNA-bd"/>
</dbReference>
<evidence type="ECO:0000259" key="5">
    <source>
        <dbReference type="PROSITE" id="PS51755"/>
    </source>
</evidence>
<dbReference type="SMART" id="SM00448">
    <property type="entry name" value="REC"/>
    <property type="match status" value="1"/>
</dbReference>
<dbReference type="SUPFAM" id="SSF52172">
    <property type="entry name" value="CheY-like"/>
    <property type="match status" value="1"/>
</dbReference>
<dbReference type="Gene3D" id="6.10.250.690">
    <property type="match status" value="1"/>
</dbReference>
<evidence type="ECO:0000313" key="6">
    <source>
        <dbReference type="EMBL" id="CAD5938968.1"/>
    </source>
</evidence>
<keyword evidence="7" id="KW-1185">Reference proteome</keyword>
<dbReference type="SMART" id="SM00862">
    <property type="entry name" value="Trans_reg_C"/>
    <property type="match status" value="1"/>
</dbReference>
<dbReference type="Pfam" id="PF01627">
    <property type="entry name" value="Hpt"/>
    <property type="match status" value="1"/>
</dbReference>
<evidence type="ECO:0000256" key="2">
    <source>
        <dbReference type="PROSITE-ProRule" id="PRU00169"/>
    </source>
</evidence>
<name>A0A9W4G5L7_9CYAN</name>
<organism evidence="6 7">
    <name type="scientific">Planktothrix pseudagardhii</name>
    <dbReference type="NCBI Taxonomy" id="132604"/>
    <lineage>
        <taxon>Bacteria</taxon>
        <taxon>Bacillati</taxon>
        <taxon>Cyanobacteriota</taxon>
        <taxon>Cyanophyceae</taxon>
        <taxon>Oscillatoriophycideae</taxon>
        <taxon>Oscillatoriales</taxon>
        <taxon>Microcoleaceae</taxon>
        <taxon>Planktothrix</taxon>
    </lineage>
</organism>
<gene>
    <name evidence="6" type="primary">mprA</name>
    <name evidence="6" type="ORF">NO713_01792</name>
</gene>
<dbReference type="InterPro" id="IPR001789">
    <property type="entry name" value="Sig_transdc_resp-reg_receiver"/>
</dbReference>
<dbReference type="SUPFAM" id="SSF46894">
    <property type="entry name" value="C-terminal effector domain of the bipartite response regulators"/>
    <property type="match status" value="1"/>
</dbReference>
<dbReference type="AlphaFoldDB" id="A0A9W4G5L7"/>
<keyword evidence="2" id="KW-0597">Phosphoprotein</keyword>
<dbReference type="PANTHER" id="PTHR48111">
    <property type="entry name" value="REGULATOR OF RPOS"/>
    <property type="match status" value="1"/>
</dbReference>
<evidence type="ECO:0000259" key="4">
    <source>
        <dbReference type="PROSITE" id="PS50110"/>
    </source>
</evidence>
<dbReference type="GO" id="GO:0000976">
    <property type="term" value="F:transcription cis-regulatory region binding"/>
    <property type="evidence" value="ECO:0007669"/>
    <property type="project" value="TreeGrafter"/>
</dbReference>
<feature type="DNA-binding region" description="OmpR/PhoB-type" evidence="3">
    <location>
        <begin position="139"/>
        <end position="238"/>
    </location>
</feature>
<keyword evidence="1 3" id="KW-0238">DNA-binding</keyword>
<dbReference type="RefSeq" id="WP_254173570.1">
    <property type="nucleotide sequence ID" value="NZ_LR882967.1"/>
</dbReference>
<dbReference type="PROSITE" id="PS50110">
    <property type="entry name" value="RESPONSE_REGULATORY"/>
    <property type="match status" value="1"/>
</dbReference>
<dbReference type="PANTHER" id="PTHR48111:SF15">
    <property type="entry name" value="OMPR SUBFAMILY"/>
    <property type="match status" value="1"/>
</dbReference>
<dbReference type="InterPro" id="IPR016032">
    <property type="entry name" value="Sig_transdc_resp-reg_C-effctor"/>
</dbReference>
<dbReference type="InterPro" id="IPR011006">
    <property type="entry name" value="CheY-like_superfamily"/>
</dbReference>
<dbReference type="EMBL" id="LR882967">
    <property type="protein sequence ID" value="CAD5938968.1"/>
    <property type="molecule type" value="Genomic_DNA"/>
</dbReference>
<dbReference type="Gene3D" id="1.10.10.10">
    <property type="entry name" value="Winged helix-like DNA-binding domain superfamily/Winged helix DNA-binding domain"/>
    <property type="match status" value="1"/>
</dbReference>
<dbReference type="Pfam" id="PF00486">
    <property type="entry name" value="Trans_reg_C"/>
    <property type="match status" value="1"/>
</dbReference>
<dbReference type="PROSITE" id="PS51755">
    <property type="entry name" value="OMPR_PHOB"/>
    <property type="match status" value="1"/>
</dbReference>
<evidence type="ECO:0000256" key="1">
    <source>
        <dbReference type="ARBA" id="ARBA00023125"/>
    </source>
</evidence>
<feature type="domain" description="OmpR/PhoB-type" evidence="5">
    <location>
        <begin position="139"/>
        <end position="238"/>
    </location>
</feature>
<proteinExistence type="predicted"/>
<dbReference type="InterPro" id="IPR039420">
    <property type="entry name" value="WalR-like"/>
</dbReference>
<dbReference type="Gene3D" id="3.40.50.2300">
    <property type="match status" value="1"/>
</dbReference>
<dbReference type="InterPro" id="IPR036641">
    <property type="entry name" value="HPT_dom_sf"/>
</dbReference>
<dbReference type="InterPro" id="IPR036388">
    <property type="entry name" value="WH-like_DNA-bd_sf"/>
</dbReference>
<dbReference type="Pfam" id="PF00072">
    <property type="entry name" value="Response_reg"/>
    <property type="match status" value="1"/>
</dbReference>
<dbReference type="GO" id="GO:0032993">
    <property type="term" value="C:protein-DNA complex"/>
    <property type="evidence" value="ECO:0007669"/>
    <property type="project" value="TreeGrafter"/>
</dbReference>
<evidence type="ECO:0000256" key="3">
    <source>
        <dbReference type="PROSITE-ProRule" id="PRU01091"/>
    </source>
</evidence>
<dbReference type="KEGG" id="ppsu:NO713_01792"/>
<dbReference type="GO" id="GO:0000156">
    <property type="term" value="F:phosphorelay response regulator activity"/>
    <property type="evidence" value="ECO:0007669"/>
    <property type="project" value="TreeGrafter"/>
</dbReference>
<evidence type="ECO:0000313" key="7">
    <source>
        <dbReference type="Proteomes" id="UP001153719"/>
    </source>
</evidence>
<feature type="domain" description="Response regulatory" evidence="4">
    <location>
        <begin position="9"/>
        <end position="123"/>
    </location>
</feature>
<dbReference type="GO" id="GO:0005829">
    <property type="term" value="C:cytosol"/>
    <property type="evidence" value="ECO:0007669"/>
    <property type="project" value="TreeGrafter"/>
</dbReference>
<sequence length="363" mass="40247">MAMSKPGLKILLVEDDTLLSATLAQELRGHHYALDLTGDGQTGLDLATTFEYDLILLDVQVPKVDGISLCRQLRSQDYHKPILLLTAKDSDADVVAGLDAGADDYISKPYTLEVLLARMRTLLRRSAAVSPGNQTQKPSTQLTWGNLCLDSDSGRVSINQSVIPLTATEYNLLELFLRNPERIFSRSAILDRLWGFDDAPTERAIITHIKDLRKKLKNGGLTEEIIETFYGMGYRLKPDSPLENSSQKGDSKEQSRIKVQAEIKKLLDSFRGVISEQIAVLERAKIALLTGKLDPELKQSATLEAHKLAGSLATFGYPNGSHLARMIEHLLIHDSPLTSTEIAQFSEQVTALRQEFNKPNPNE</sequence>
<accession>A0A9W4G5L7</accession>
<dbReference type="CDD" id="cd00383">
    <property type="entry name" value="trans_reg_C"/>
    <property type="match status" value="1"/>
</dbReference>
<dbReference type="GO" id="GO:0006355">
    <property type="term" value="P:regulation of DNA-templated transcription"/>
    <property type="evidence" value="ECO:0007669"/>
    <property type="project" value="InterPro"/>
</dbReference>
<protein>
    <submittedName>
        <fullName evidence="6">Response regulator MprA</fullName>
    </submittedName>
</protein>
<dbReference type="SUPFAM" id="SSF47226">
    <property type="entry name" value="Histidine-containing phosphotransfer domain, HPT domain"/>
    <property type="match status" value="1"/>
</dbReference>
<reference evidence="6" key="1">
    <citation type="submission" date="2020-09" db="EMBL/GenBank/DDBJ databases">
        <authorList>
            <person name="Blom J."/>
        </authorList>
    </citation>
    <scope>NUCLEOTIDE SEQUENCE</scope>
    <source>
        <strain evidence="6">No.713</strain>
    </source>
</reference>